<dbReference type="HOGENOM" id="CLU_728998_0_0_11"/>
<dbReference type="STRING" id="593907.Celgi_2901"/>
<evidence type="ECO:0000256" key="2">
    <source>
        <dbReference type="ARBA" id="ARBA00022475"/>
    </source>
</evidence>
<dbReference type="GO" id="GO:0005886">
    <property type="term" value="C:plasma membrane"/>
    <property type="evidence" value="ECO:0007669"/>
    <property type="project" value="UniProtKB-SubCell"/>
</dbReference>
<protein>
    <recommendedName>
        <fullName evidence="7">ABC3 transporter permease C-terminal domain-containing protein</fullName>
    </recommendedName>
</protein>
<feature type="transmembrane region" description="Helical" evidence="6">
    <location>
        <begin position="248"/>
        <end position="272"/>
    </location>
</feature>
<evidence type="ECO:0000256" key="4">
    <source>
        <dbReference type="ARBA" id="ARBA00022989"/>
    </source>
</evidence>
<feature type="transmembrane region" description="Helical" evidence="6">
    <location>
        <begin position="20"/>
        <end position="40"/>
    </location>
</feature>
<dbReference type="Proteomes" id="UP000000485">
    <property type="component" value="Chromosome"/>
</dbReference>
<dbReference type="eggNOG" id="ENOG502ZSVW">
    <property type="taxonomic scope" value="Bacteria"/>
</dbReference>
<dbReference type="OrthoDB" id="495728at2"/>
<keyword evidence="4 6" id="KW-1133">Transmembrane helix</keyword>
<dbReference type="InterPro" id="IPR003838">
    <property type="entry name" value="ABC3_permease_C"/>
</dbReference>
<evidence type="ECO:0000313" key="9">
    <source>
        <dbReference type="Proteomes" id="UP000000485"/>
    </source>
</evidence>
<reference evidence="9" key="1">
    <citation type="submission" date="2011-04" db="EMBL/GenBank/DDBJ databases">
        <title>Complete sequence of Cellvibrio gilvus ATCC 13127.</title>
        <authorList>
            <person name="Lucas S."/>
            <person name="Han J."/>
            <person name="Lapidus A."/>
            <person name="Cheng J.-F."/>
            <person name="Goodwin L."/>
            <person name="Pitluck S."/>
            <person name="Peters L."/>
            <person name="Munk A."/>
            <person name="Detter J.C."/>
            <person name="Han C."/>
            <person name="Tapia R."/>
            <person name="Land M."/>
            <person name="Hauser L."/>
            <person name="Kyrpides N."/>
            <person name="Ivanova N."/>
            <person name="Ovchinnikova G."/>
            <person name="Pagani I."/>
            <person name="Mead D."/>
            <person name="Brumm P."/>
            <person name="Woyke T."/>
        </authorList>
    </citation>
    <scope>NUCLEOTIDE SEQUENCE [LARGE SCALE GENOMIC DNA]</scope>
    <source>
        <strain evidence="9">ATCC 13127 / NRRL B-14078</strain>
    </source>
</reference>
<comment type="subcellular location">
    <subcellularLocation>
        <location evidence="1">Cell membrane</location>
        <topology evidence="1">Multi-pass membrane protein</topology>
    </subcellularLocation>
</comment>
<sequence length="379" mass="40223">MSRSLRLAVVLARRSPFRIVMLTVLTTVAIVIFALVSELARVSQEGLDSAIVQDSGLHGSYEVSLDGSLQASDATVDEAARHTAAGLGASVWGQWVDLPETRSECPPFEQVGEQSLRVLWRAPGVPFDLPFGDTGGIDTVWCIDGQQIPPDALYLPDADHQAVYGTRLYLRGDYQDLVLLSTTGPLRRGFIVVTGQDQDLSDEVHSLALETIAPLAASTEIDPGPRVTVQRIDQENASVRDASRGVGLTYGVIGWGVLVLAGIALVAVQAIVTRQRSWFYALARSMGAGTWRIAAMLSADTALVLVASSAASLAVLTTAQPAVRDFADRAFGVDAHVLDLDVAVTLAAGLGLIFGATVLTSLVGTVRRDPIAVLESPRD</sequence>
<dbReference type="RefSeq" id="WP_013884911.1">
    <property type="nucleotide sequence ID" value="NC_015671.1"/>
</dbReference>
<evidence type="ECO:0000256" key="3">
    <source>
        <dbReference type="ARBA" id="ARBA00022692"/>
    </source>
</evidence>
<dbReference type="KEGG" id="cga:Celgi_2901"/>
<evidence type="ECO:0000259" key="7">
    <source>
        <dbReference type="Pfam" id="PF02687"/>
    </source>
</evidence>
<feature type="domain" description="ABC3 transporter permease C-terminal" evidence="7">
    <location>
        <begin position="252"/>
        <end position="362"/>
    </location>
</feature>
<evidence type="ECO:0000313" key="8">
    <source>
        <dbReference type="EMBL" id="AEI13394.1"/>
    </source>
</evidence>
<keyword evidence="3 6" id="KW-0812">Transmembrane</keyword>
<keyword evidence="9" id="KW-1185">Reference proteome</keyword>
<feature type="transmembrane region" description="Helical" evidence="6">
    <location>
        <begin position="293"/>
        <end position="316"/>
    </location>
</feature>
<dbReference type="Pfam" id="PF02687">
    <property type="entry name" value="FtsX"/>
    <property type="match status" value="1"/>
</dbReference>
<accession>F8A5V4</accession>
<feature type="transmembrane region" description="Helical" evidence="6">
    <location>
        <begin position="342"/>
        <end position="363"/>
    </location>
</feature>
<organism evidence="8 9">
    <name type="scientific">Cellulomonas gilvus (strain ATCC 13127 / NRRL B-14078)</name>
    <name type="common">Cellvibrio gilvus</name>
    <dbReference type="NCBI Taxonomy" id="593907"/>
    <lineage>
        <taxon>Bacteria</taxon>
        <taxon>Bacillati</taxon>
        <taxon>Actinomycetota</taxon>
        <taxon>Actinomycetes</taxon>
        <taxon>Micrococcales</taxon>
        <taxon>Cellulomonadaceae</taxon>
        <taxon>Cellulomonas</taxon>
    </lineage>
</organism>
<dbReference type="EMBL" id="CP002665">
    <property type="protein sequence ID" value="AEI13394.1"/>
    <property type="molecule type" value="Genomic_DNA"/>
</dbReference>
<evidence type="ECO:0000256" key="5">
    <source>
        <dbReference type="ARBA" id="ARBA00023136"/>
    </source>
</evidence>
<dbReference type="AlphaFoldDB" id="F8A5V4"/>
<keyword evidence="5 6" id="KW-0472">Membrane</keyword>
<name>F8A5V4_CELGA</name>
<proteinExistence type="predicted"/>
<evidence type="ECO:0000256" key="6">
    <source>
        <dbReference type="SAM" id="Phobius"/>
    </source>
</evidence>
<gene>
    <name evidence="8" type="ordered locus">Celgi_2901</name>
</gene>
<keyword evidence="2" id="KW-1003">Cell membrane</keyword>
<evidence type="ECO:0000256" key="1">
    <source>
        <dbReference type="ARBA" id="ARBA00004651"/>
    </source>
</evidence>